<evidence type="ECO:0000256" key="8">
    <source>
        <dbReference type="ARBA" id="ARBA00023303"/>
    </source>
</evidence>
<keyword evidence="11" id="KW-0479">Metal-binding</keyword>
<name>A0ABU8I2D6_9SPHI</name>
<evidence type="ECO:0000256" key="5">
    <source>
        <dbReference type="ARBA" id="ARBA00022989"/>
    </source>
</evidence>
<evidence type="ECO:0000313" key="13">
    <source>
        <dbReference type="Proteomes" id="UP001363035"/>
    </source>
</evidence>
<dbReference type="Pfam" id="PF02537">
    <property type="entry name" value="CRCB"/>
    <property type="match status" value="1"/>
</dbReference>
<evidence type="ECO:0000256" key="9">
    <source>
        <dbReference type="ARBA" id="ARBA00035120"/>
    </source>
</evidence>
<dbReference type="HAMAP" id="MF_00454">
    <property type="entry name" value="FluC"/>
    <property type="match status" value="1"/>
</dbReference>
<keyword evidence="2 11" id="KW-1003">Cell membrane</keyword>
<evidence type="ECO:0000256" key="11">
    <source>
        <dbReference type="HAMAP-Rule" id="MF_00454"/>
    </source>
</evidence>
<keyword evidence="7 11" id="KW-0472">Membrane</keyword>
<comment type="activity regulation">
    <text evidence="11">Na(+) is not transported, but it plays an essential structural role and its presence is essential for fluoride channel function.</text>
</comment>
<dbReference type="PANTHER" id="PTHR28259:SF1">
    <property type="entry name" value="FLUORIDE EXPORT PROTEIN 1-RELATED"/>
    <property type="match status" value="1"/>
</dbReference>
<evidence type="ECO:0000313" key="12">
    <source>
        <dbReference type="EMBL" id="MEI5983902.1"/>
    </source>
</evidence>
<keyword evidence="11" id="KW-0813">Transport</keyword>
<keyword evidence="13" id="KW-1185">Reference proteome</keyword>
<feature type="binding site" evidence="11">
    <location>
        <position position="78"/>
    </location>
    <ligand>
        <name>Na(+)</name>
        <dbReference type="ChEBI" id="CHEBI:29101"/>
        <note>structural</note>
    </ligand>
</feature>
<dbReference type="InterPro" id="IPR003691">
    <property type="entry name" value="FluC"/>
</dbReference>
<protein>
    <recommendedName>
        <fullName evidence="11">Fluoride-specific ion channel FluC</fullName>
    </recommendedName>
</protein>
<evidence type="ECO:0000256" key="4">
    <source>
        <dbReference type="ARBA" id="ARBA00022692"/>
    </source>
</evidence>
<reference evidence="12 13" key="1">
    <citation type="submission" date="2024-01" db="EMBL/GenBank/DDBJ databases">
        <title>Sphingobacterium tenebrionis sp. nov., a novel endophyte isolated from tenebrio molitor intestines.</title>
        <authorList>
            <person name="Zhang C."/>
        </authorList>
    </citation>
    <scope>NUCLEOTIDE SEQUENCE [LARGE SCALE GENOMIC DNA]</scope>
    <source>
        <strain evidence="12 13">PU5-4</strain>
    </source>
</reference>
<evidence type="ECO:0000256" key="2">
    <source>
        <dbReference type="ARBA" id="ARBA00022475"/>
    </source>
</evidence>
<feature type="transmembrane region" description="Helical" evidence="11">
    <location>
        <begin position="97"/>
        <end position="118"/>
    </location>
</feature>
<keyword evidence="8 11" id="KW-0407">Ion channel</keyword>
<feature type="transmembrane region" description="Helical" evidence="11">
    <location>
        <begin position="6"/>
        <end position="26"/>
    </location>
</feature>
<comment type="function">
    <text evidence="11">Fluoride-specific ion channel. Important for reducing fluoride concentration in the cell, thus reducing its toxicity.</text>
</comment>
<comment type="catalytic activity">
    <reaction evidence="10">
        <text>fluoride(in) = fluoride(out)</text>
        <dbReference type="Rhea" id="RHEA:76159"/>
        <dbReference type="ChEBI" id="CHEBI:17051"/>
    </reaction>
    <physiologicalReaction direction="left-to-right" evidence="10">
        <dbReference type="Rhea" id="RHEA:76160"/>
    </physiologicalReaction>
</comment>
<evidence type="ECO:0000256" key="10">
    <source>
        <dbReference type="ARBA" id="ARBA00035585"/>
    </source>
</evidence>
<dbReference type="EMBL" id="JAYLLN010000004">
    <property type="protein sequence ID" value="MEI5983902.1"/>
    <property type="molecule type" value="Genomic_DNA"/>
</dbReference>
<evidence type="ECO:0000256" key="3">
    <source>
        <dbReference type="ARBA" id="ARBA00022519"/>
    </source>
</evidence>
<keyword evidence="11" id="KW-0915">Sodium</keyword>
<accession>A0ABU8I2D6</accession>
<keyword evidence="6 11" id="KW-0406">Ion transport</keyword>
<dbReference type="PANTHER" id="PTHR28259">
    <property type="entry name" value="FLUORIDE EXPORT PROTEIN 1-RELATED"/>
    <property type="match status" value="1"/>
</dbReference>
<feature type="binding site" evidence="11">
    <location>
        <position position="75"/>
    </location>
    <ligand>
        <name>Na(+)</name>
        <dbReference type="ChEBI" id="CHEBI:29101"/>
        <note>structural</note>
    </ligand>
</feature>
<keyword evidence="3" id="KW-0997">Cell inner membrane</keyword>
<organism evidence="12 13">
    <name type="scientific">Sphingobacterium tenebrionis</name>
    <dbReference type="NCBI Taxonomy" id="3111775"/>
    <lineage>
        <taxon>Bacteria</taxon>
        <taxon>Pseudomonadati</taxon>
        <taxon>Bacteroidota</taxon>
        <taxon>Sphingobacteriia</taxon>
        <taxon>Sphingobacteriales</taxon>
        <taxon>Sphingobacteriaceae</taxon>
        <taxon>Sphingobacterium</taxon>
    </lineage>
</organism>
<feature type="transmembrane region" description="Helical" evidence="11">
    <location>
        <begin position="67"/>
        <end position="85"/>
    </location>
</feature>
<proteinExistence type="inferred from homology"/>
<comment type="similarity">
    <text evidence="9 11">Belongs to the fluoride channel Fluc/FEX (TC 1.A.43) family.</text>
</comment>
<keyword evidence="4 11" id="KW-0812">Transmembrane</keyword>
<dbReference type="NCBIfam" id="TIGR00494">
    <property type="entry name" value="crcB"/>
    <property type="match status" value="1"/>
</dbReference>
<comment type="subcellular location">
    <subcellularLocation>
        <location evidence="1 11">Cell membrane</location>
        <topology evidence="1 11">Multi-pass membrane protein</topology>
    </subcellularLocation>
</comment>
<feature type="transmembrane region" description="Helical" evidence="11">
    <location>
        <begin position="38"/>
        <end position="55"/>
    </location>
</feature>
<comment type="caution">
    <text evidence="12">The sequence shown here is derived from an EMBL/GenBank/DDBJ whole genome shotgun (WGS) entry which is preliminary data.</text>
</comment>
<dbReference type="RefSeq" id="WP_134776811.1">
    <property type="nucleotide sequence ID" value="NZ_JAYLLN010000004.1"/>
</dbReference>
<evidence type="ECO:0000256" key="6">
    <source>
        <dbReference type="ARBA" id="ARBA00023065"/>
    </source>
</evidence>
<evidence type="ECO:0000256" key="1">
    <source>
        <dbReference type="ARBA" id="ARBA00004651"/>
    </source>
</evidence>
<sequence>MKDVLIIALGGGIGSIMRYFGAQFISKNYPSHIPMGTLLINITGCLLIGLLIGLSDRQQWLNNEWKLLLITGFCGGYTTFSTFAAENINLIQNQQIGYAILYTVLCVALGLLAVWAGLSLGKVFLSN</sequence>
<evidence type="ECO:0000256" key="7">
    <source>
        <dbReference type="ARBA" id="ARBA00023136"/>
    </source>
</evidence>
<dbReference type="Proteomes" id="UP001363035">
    <property type="component" value="Unassembled WGS sequence"/>
</dbReference>
<gene>
    <name evidence="11 12" type="primary">crcB</name>
    <name evidence="11" type="synonym">fluC</name>
    <name evidence="12" type="ORF">VJ786_03190</name>
</gene>
<keyword evidence="5 11" id="KW-1133">Transmembrane helix</keyword>